<comment type="caution">
    <text evidence="1">The sequence shown here is derived from an EMBL/GenBank/DDBJ whole genome shotgun (WGS) entry which is preliminary data.</text>
</comment>
<organism evidence="1 2">
    <name type="scientific">Fusarium proliferatum (strain ET1)</name>
    <name type="common">Orchid endophyte fungus</name>
    <dbReference type="NCBI Taxonomy" id="1227346"/>
    <lineage>
        <taxon>Eukaryota</taxon>
        <taxon>Fungi</taxon>
        <taxon>Dikarya</taxon>
        <taxon>Ascomycota</taxon>
        <taxon>Pezizomycotina</taxon>
        <taxon>Sordariomycetes</taxon>
        <taxon>Hypocreomycetidae</taxon>
        <taxon>Hypocreales</taxon>
        <taxon>Nectriaceae</taxon>
        <taxon>Fusarium</taxon>
        <taxon>Fusarium fujikuroi species complex</taxon>
    </lineage>
</organism>
<dbReference type="AlphaFoldDB" id="A0A1L7W7N9"/>
<accession>A0A1L7W7N9</accession>
<evidence type="ECO:0000313" key="2">
    <source>
        <dbReference type="Proteomes" id="UP000183971"/>
    </source>
</evidence>
<evidence type="ECO:0000313" key="1">
    <source>
        <dbReference type="EMBL" id="CZR48612.1"/>
    </source>
</evidence>
<dbReference type="Proteomes" id="UP000183971">
    <property type="component" value="Unassembled WGS sequence"/>
</dbReference>
<reference evidence="2" key="1">
    <citation type="journal article" date="2016" name="Genome Biol. Evol.">
        <title>Comparative 'omics' of the Fusarium fujikuroi species complex highlights differences in genetic potential and metabolite synthesis.</title>
        <authorList>
            <person name="Niehaus E.-M."/>
            <person name="Muensterkoetter M."/>
            <person name="Proctor R.H."/>
            <person name="Brown D.W."/>
            <person name="Sharon A."/>
            <person name="Idan Y."/>
            <person name="Oren-Young L."/>
            <person name="Sieber C.M."/>
            <person name="Novak O."/>
            <person name="Pencik A."/>
            <person name="Tarkowska D."/>
            <person name="Hromadova K."/>
            <person name="Freeman S."/>
            <person name="Maymon M."/>
            <person name="Elazar M."/>
            <person name="Youssef S.A."/>
            <person name="El-Shabrawy E.S.M."/>
            <person name="Shalaby A.B.A."/>
            <person name="Houterman P."/>
            <person name="Brock N.L."/>
            <person name="Burkhardt I."/>
            <person name="Tsavkelova E.A."/>
            <person name="Dickschat J.S."/>
            <person name="Galuszka P."/>
            <person name="Gueldener U."/>
            <person name="Tudzynski B."/>
        </authorList>
    </citation>
    <scope>NUCLEOTIDE SEQUENCE [LARGE SCALE GENOMIC DNA]</scope>
    <source>
        <strain evidence="2">ET1</strain>
    </source>
</reference>
<protein>
    <submittedName>
        <fullName evidence="1">Uncharacterized protein</fullName>
    </submittedName>
</protein>
<dbReference type="GeneID" id="42048949"/>
<dbReference type="RefSeq" id="XP_031089138.1">
    <property type="nucleotide sequence ID" value="XM_031223817.1"/>
</dbReference>
<dbReference type="EMBL" id="FJOF01000014">
    <property type="protein sequence ID" value="CZR48612.1"/>
    <property type="molecule type" value="Genomic_DNA"/>
</dbReference>
<sequence>MAISFDKLAKLSLNDALKNAQIRTNTVAGGVAGGSGTDSLVLSCTSDSDLEAPAQNMRLLTETYKYHRVAKSPSGFEDAIAIAIGDLFNWLKTGVEKVVDFVKNAATGLWDFIVKIGNDIYRAVLDTVDVVVGAVEGVFDKIKTGVSKVLRYLEFLFDWDDIRRTKQVAHNMVKYCLVDMVCGIQTAKGELDQCIGEAQKAVAEWSGIKDWPGLGDAASKPPSGTAVDTTKSETAGSQMMVGHLKNQADNITIQGPMPEPSLMQGLADDMITALEAEGTVVEMLDTKIHIPIISDILNLIGVPDVSFLDLFLWIGAADNATTRALISATDWASFSAAVKQPPLLSSDEKHDGTSHLSVSREIGRIIYIVGHGLAGYIIMARTYIFYPEAIAGAVTLVATDFLFATIPLENPLISTLRKVTGLVTVLFKCVFSNPAQKLFDKYQFLNVLTAADPRKIRAIFDMVVEAPAFFCVFYHVQELSEKPTSRDRALAIIEETSRMMAIFARV</sequence>
<keyword evidence="2" id="KW-1185">Reference proteome</keyword>
<proteinExistence type="predicted"/>
<gene>
    <name evidence="1" type="ORF">FPRO_04064</name>
</gene>
<dbReference type="VEuPathDB" id="FungiDB:FPRO_04064"/>
<name>A0A1L7W7N9_FUSPR</name>